<evidence type="ECO:0000313" key="2">
    <source>
        <dbReference type="EMBL" id="ESW35996.1"/>
    </source>
</evidence>
<name>V7D3Z2_9PSED</name>
<dbReference type="PATRIC" id="fig|1388762.3.peg.6114"/>
<proteinExistence type="predicted"/>
<reference evidence="2 3" key="1">
    <citation type="submission" date="2013-10" db="EMBL/GenBank/DDBJ databases">
        <title>Whole Genome Shotgun Sequence of Pseudomonas taiwanensis SJ9.</title>
        <authorList>
            <person name="Hong S.-J."/>
            <person name="Shin J.-H."/>
        </authorList>
    </citation>
    <scope>NUCLEOTIDE SEQUENCE [LARGE SCALE GENOMIC DNA]</scope>
    <source>
        <strain evidence="2 3">SJ9</strain>
    </source>
</reference>
<organism evidence="2 3">
    <name type="scientific">Pseudomonas taiwanensis SJ9</name>
    <dbReference type="NCBI Taxonomy" id="1388762"/>
    <lineage>
        <taxon>Bacteria</taxon>
        <taxon>Pseudomonadati</taxon>
        <taxon>Pseudomonadota</taxon>
        <taxon>Gammaproteobacteria</taxon>
        <taxon>Pseudomonadales</taxon>
        <taxon>Pseudomonadaceae</taxon>
        <taxon>Pseudomonas</taxon>
    </lineage>
</organism>
<dbReference type="EMBL" id="AXUP01000736">
    <property type="protein sequence ID" value="ESW35996.1"/>
    <property type="molecule type" value="Genomic_DNA"/>
</dbReference>
<sequence>MVSAEELASRDLPPAPQGNDLGCGRELFGFMRMAFSPAEQGASAFTSALENLK</sequence>
<gene>
    <name evidence="2" type="ORF">O164_32935</name>
</gene>
<comment type="caution">
    <text evidence="2">The sequence shown here is derived from an EMBL/GenBank/DDBJ whole genome shotgun (WGS) entry which is preliminary data.</text>
</comment>
<dbReference type="AlphaFoldDB" id="V7D3Z2"/>
<accession>V7D3Z2</accession>
<evidence type="ECO:0000256" key="1">
    <source>
        <dbReference type="SAM" id="MobiDB-lite"/>
    </source>
</evidence>
<feature type="region of interest" description="Disordered" evidence="1">
    <location>
        <begin position="1"/>
        <end position="20"/>
    </location>
</feature>
<protein>
    <submittedName>
        <fullName evidence="2">Uncharacterized protein</fullName>
    </submittedName>
</protein>
<evidence type="ECO:0000313" key="3">
    <source>
        <dbReference type="Proteomes" id="UP000018511"/>
    </source>
</evidence>
<dbReference type="Proteomes" id="UP000018511">
    <property type="component" value="Unassembled WGS sequence"/>
</dbReference>